<gene>
    <name evidence="6" type="ORF">F2Q70_00025196</name>
</gene>
<dbReference type="EMBL" id="QGKY02000094">
    <property type="protein sequence ID" value="KAF2604665.1"/>
    <property type="molecule type" value="Genomic_DNA"/>
</dbReference>
<dbReference type="InterPro" id="IPR003653">
    <property type="entry name" value="Peptidase_C48_C"/>
</dbReference>
<feature type="compositionally biased region" description="Polar residues" evidence="4">
    <location>
        <begin position="24"/>
        <end position="41"/>
    </location>
</feature>
<feature type="region of interest" description="Disordered" evidence="4">
    <location>
        <begin position="1"/>
        <end position="44"/>
    </location>
</feature>
<feature type="compositionally biased region" description="Polar residues" evidence="4">
    <location>
        <begin position="64"/>
        <end position="73"/>
    </location>
</feature>
<feature type="domain" description="Ubiquitin-like protease family profile" evidence="5">
    <location>
        <begin position="671"/>
        <end position="942"/>
    </location>
</feature>
<sequence>MKKVADLLDRGGVGGCSSEDFVTRDTSVPQPQPFNPVTNPSLALGPPLTARQLLCLARNPEAPESNSGNKSPSLPQPMTKPTMRRKLRQETKVLAGFPWALQLWAFEAIPGLIARLGGNDEQTLLTYDGEKLPQHTGLGLVDVLHAEHDPKLTVQPMSEPGGDKEDGWGEFDCEILDRKVAYMVGLVKVGHIFSKGEWVGGDVEEPIYNHEEATKDKKRKPSRGPSIEKEGPALKQRRLSRFFGRKVPGGGHDVAELQAKVEKLSKGFASLEKVVGKQARVLKKLLGKRKSNSDEDADDRMKDTAPLQDGPGLEGMEPELVADPSGKKEEDVVPLEAVYTGGVDKEGTMIFFGSGSNTFYVTEDEVLNNKALCGEGVVANAHPLSYVKQDDDVGSLRGDDGDGGGIGTEVDFGELNKLVGVITRDALITSPVKKGVVANAHPLSYVKQDDDVGSLRGDDGDGGGIGTEVDFGELNKLVGVITRDALITSPVKKVCEDQTSGKEPESKEKSAAEEKGNVGETEVEKVTIHQEKDEPVEEEAVKEGRFKEKEDGVLQGVEDVGGSERLVNVADEEKGDVAGTTCEISITTIVAAADGVEGGNEDESAEDKMLAGEETMVELSDSSPCPRSEKHKPVEKEADLAAFLLAKERFTMDKLVPEVSSCRLYLNAGGYNLKNQFFSDLAAPRKWVSIEHMEALIDYVGVRHDERLRQRRCIFLKPWFVAHLQGKARSFNAAKFNKGRVVGDGRLSSFLTKEGKRWGEDVDTLYTPMIWDGNHWVGLCISLTDWRVLVLDPNPKLKDMGAVRVERMGGSYENRRSGDCGPVAIKFMELHALGNPHPRMDGLTDDVVNLIRKQFAMDLLSSFLTKEGKRWGEDVDTLYTPMIWDGNHWVGLCISLTDWRVLVLDPNPKLKDMGAWKEWGESYENRRSGDCGPVAIKFMELHALGNPHPKMDGLTDDLVDLIRKQFAMDLYKDWVVPLYIGDEMN</sequence>
<dbReference type="PANTHER" id="PTHR48449:SF1">
    <property type="entry name" value="DUF1985 DOMAIN-CONTAINING PROTEIN"/>
    <property type="match status" value="1"/>
</dbReference>
<dbReference type="InterPro" id="IPR038765">
    <property type="entry name" value="Papain-like_cys_pep_sf"/>
</dbReference>
<dbReference type="Gene3D" id="3.40.395.10">
    <property type="entry name" value="Adenoviral Proteinase, Chain A"/>
    <property type="match status" value="2"/>
</dbReference>
<feature type="region of interest" description="Disordered" evidence="4">
    <location>
        <begin position="286"/>
        <end position="316"/>
    </location>
</feature>
<evidence type="ECO:0000256" key="1">
    <source>
        <dbReference type="ARBA" id="ARBA00005234"/>
    </source>
</evidence>
<reference evidence="6" key="1">
    <citation type="submission" date="2019-12" db="EMBL/GenBank/DDBJ databases">
        <title>Genome sequencing and annotation of Brassica cretica.</title>
        <authorList>
            <person name="Studholme D.J."/>
            <person name="Sarris P.F."/>
        </authorList>
    </citation>
    <scope>NUCLEOTIDE SEQUENCE</scope>
    <source>
        <strain evidence="6">PFS-102/07</strain>
        <tissue evidence="6">Leaf</tissue>
    </source>
</reference>
<dbReference type="AlphaFoldDB" id="A0A8S9LCP2"/>
<feature type="region of interest" description="Disordered" evidence="4">
    <location>
        <begin position="493"/>
        <end position="549"/>
    </location>
</feature>
<dbReference type="PANTHER" id="PTHR48449">
    <property type="entry name" value="DUF1985 DOMAIN-CONTAINING PROTEIN"/>
    <property type="match status" value="1"/>
</dbReference>
<keyword evidence="3" id="KW-0378">Hydrolase</keyword>
<name>A0A8S9LCP2_BRACR</name>
<dbReference type="GO" id="GO:0006508">
    <property type="term" value="P:proteolysis"/>
    <property type="evidence" value="ECO:0007669"/>
    <property type="project" value="UniProtKB-KW"/>
</dbReference>
<dbReference type="GO" id="GO:0008234">
    <property type="term" value="F:cysteine-type peptidase activity"/>
    <property type="evidence" value="ECO:0007669"/>
    <property type="project" value="InterPro"/>
</dbReference>
<evidence type="ECO:0000259" key="5">
    <source>
        <dbReference type="PROSITE" id="PS50600"/>
    </source>
</evidence>
<keyword evidence="2" id="KW-0645">Protease</keyword>
<protein>
    <recommendedName>
        <fullName evidence="5">Ubiquitin-like protease family profile domain-containing protein</fullName>
    </recommendedName>
</protein>
<feature type="region of interest" description="Disordered" evidence="4">
    <location>
        <begin position="209"/>
        <end position="235"/>
    </location>
</feature>
<evidence type="ECO:0000313" key="6">
    <source>
        <dbReference type="EMBL" id="KAF2604665.1"/>
    </source>
</evidence>
<dbReference type="SUPFAM" id="SSF54001">
    <property type="entry name" value="Cysteine proteinases"/>
    <property type="match status" value="2"/>
</dbReference>
<evidence type="ECO:0000256" key="2">
    <source>
        <dbReference type="ARBA" id="ARBA00022670"/>
    </source>
</evidence>
<dbReference type="PROSITE" id="PS50600">
    <property type="entry name" value="ULP_PROTEASE"/>
    <property type="match status" value="1"/>
</dbReference>
<proteinExistence type="inferred from homology"/>
<comment type="caution">
    <text evidence="6">The sequence shown here is derived from an EMBL/GenBank/DDBJ whole genome shotgun (WGS) entry which is preliminary data.</text>
</comment>
<dbReference type="Pfam" id="PF02902">
    <property type="entry name" value="Peptidase_C48"/>
    <property type="match status" value="3"/>
</dbReference>
<accession>A0A8S9LCP2</accession>
<organism evidence="6">
    <name type="scientific">Brassica cretica</name>
    <name type="common">Mustard</name>
    <dbReference type="NCBI Taxonomy" id="69181"/>
    <lineage>
        <taxon>Eukaryota</taxon>
        <taxon>Viridiplantae</taxon>
        <taxon>Streptophyta</taxon>
        <taxon>Embryophyta</taxon>
        <taxon>Tracheophyta</taxon>
        <taxon>Spermatophyta</taxon>
        <taxon>Magnoliopsida</taxon>
        <taxon>eudicotyledons</taxon>
        <taxon>Gunneridae</taxon>
        <taxon>Pentapetalae</taxon>
        <taxon>rosids</taxon>
        <taxon>malvids</taxon>
        <taxon>Brassicales</taxon>
        <taxon>Brassicaceae</taxon>
        <taxon>Brassiceae</taxon>
        <taxon>Brassica</taxon>
    </lineage>
</organism>
<feature type="region of interest" description="Disordered" evidence="4">
    <location>
        <begin position="60"/>
        <end position="84"/>
    </location>
</feature>
<evidence type="ECO:0000256" key="4">
    <source>
        <dbReference type="SAM" id="MobiDB-lite"/>
    </source>
</evidence>
<comment type="similarity">
    <text evidence="1">Belongs to the peptidase C48 family.</text>
</comment>
<evidence type="ECO:0000256" key="3">
    <source>
        <dbReference type="ARBA" id="ARBA00022801"/>
    </source>
</evidence>